<dbReference type="SUPFAM" id="SSF55486">
    <property type="entry name" value="Metalloproteases ('zincins'), catalytic domain"/>
    <property type="match status" value="1"/>
</dbReference>
<accession>A0AAE0JTQ4</accession>
<proteinExistence type="predicted"/>
<sequence length="359" mass="39775">MRISNVVLSLAAVRCSVAYLYTFDQSCNAAQQDVLKNLFEDAAIIATTAKNAWVEDFTKADPLVAQIFGSMKSIEYCTVGLAYEAAYMVATDDETSVNFIVSCPSQACKDPSAVFSVDGSEPTNVPLTACPRFWELFAKEKYYNYRLSSQEWEDIACATTPDALTFKFDATLLFHETMHVQFIRSFTKSWTRQRCGETWLVEPVDYGYGAGYQGGDDGGSKQYPQITELQQTFLSTNNADTYAYYPQLIYRRDSCAWPPSNNLTPQKTTADFPKSFLTCTIACDGSCVAGRCTQCPSNTVPTIDTIPAASANGASPSLDVLYCRLPDEAKGCGASFELKHIMVWWEEKLTLRAGCYPRA</sequence>
<feature type="chain" id="PRO_5042170726" description="Lysine-specific metallo-endopeptidase domain-containing protein" evidence="1">
    <location>
        <begin position="19"/>
        <end position="359"/>
    </location>
</feature>
<dbReference type="EMBL" id="JAULSN010000011">
    <property type="protein sequence ID" value="KAK3361648.1"/>
    <property type="molecule type" value="Genomic_DNA"/>
</dbReference>
<dbReference type="InterPro" id="IPR024079">
    <property type="entry name" value="MetalloPept_cat_dom_sf"/>
</dbReference>
<dbReference type="Gene3D" id="3.40.390.10">
    <property type="entry name" value="Collagenase (Catalytic Domain)"/>
    <property type="match status" value="1"/>
</dbReference>
<comment type="caution">
    <text evidence="2">The sequence shown here is derived from an EMBL/GenBank/DDBJ whole genome shotgun (WGS) entry which is preliminary data.</text>
</comment>
<gene>
    <name evidence="2" type="ORF">B0T24DRAFT_684678</name>
</gene>
<organism evidence="2 3">
    <name type="scientific">Lasiosphaeria ovina</name>
    <dbReference type="NCBI Taxonomy" id="92902"/>
    <lineage>
        <taxon>Eukaryota</taxon>
        <taxon>Fungi</taxon>
        <taxon>Dikarya</taxon>
        <taxon>Ascomycota</taxon>
        <taxon>Pezizomycotina</taxon>
        <taxon>Sordariomycetes</taxon>
        <taxon>Sordariomycetidae</taxon>
        <taxon>Sordariales</taxon>
        <taxon>Lasiosphaeriaceae</taxon>
        <taxon>Lasiosphaeria</taxon>
    </lineage>
</organism>
<dbReference type="AlphaFoldDB" id="A0AAE0JTQ4"/>
<feature type="signal peptide" evidence="1">
    <location>
        <begin position="1"/>
        <end position="18"/>
    </location>
</feature>
<keyword evidence="3" id="KW-1185">Reference proteome</keyword>
<dbReference type="Proteomes" id="UP001287356">
    <property type="component" value="Unassembled WGS sequence"/>
</dbReference>
<evidence type="ECO:0000256" key="1">
    <source>
        <dbReference type="SAM" id="SignalP"/>
    </source>
</evidence>
<reference evidence="2" key="1">
    <citation type="journal article" date="2023" name="Mol. Phylogenet. Evol.">
        <title>Genome-scale phylogeny and comparative genomics of the fungal order Sordariales.</title>
        <authorList>
            <person name="Hensen N."/>
            <person name="Bonometti L."/>
            <person name="Westerberg I."/>
            <person name="Brannstrom I.O."/>
            <person name="Guillou S."/>
            <person name="Cros-Aarteil S."/>
            <person name="Calhoun S."/>
            <person name="Haridas S."/>
            <person name="Kuo A."/>
            <person name="Mondo S."/>
            <person name="Pangilinan J."/>
            <person name="Riley R."/>
            <person name="LaButti K."/>
            <person name="Andreopoulos B."/>
            <person name="Lipzen A."/>
            <person name="Chen C."/>
            <person name="Yan M."/>
            <person name="Daum C."/>
            <person name="Ng V."/>
            <person name="Clum A."/>
            <person name="Steindorff A."/>
            <person name="Ohm R.A."/>
            <person name="Martin F."/>
            <person name="Silar P."/>
            <person name="Natvig D.O."/>
            <person name="Lalanne C."/>
            <person name="Gautier V."/>
            <person name="Ament-Velasquez S.L."/>
            <person name="Kruys A."/>
            <person name="Hutchinson M.I."/>
            <person name="Powell A.J."/>
            <person name="Barry K."/>
            <person name="Miller A.N."/>
            <person name="Grigoriev I.V."/>
            <person name="Debuchy R."/>
            <person name="Gladieux P."/>
            <person name="Hiltunen Thoren M."/>
            <person name="Johannesson H."/>
        </authorList>
    </citation>
    <scope>NUCLEOTIDE SEQUENCE</scope>
    <source>
        <strain evidence="2">CBS 958.72</strain>
    </source>
</reference>
<dbReference type="GO" id="GO:0008237">
    <property type="term" value="F:metallopeptidase activity"/>
    <property type="evidence" value="ECO:0007669"/>
    <property type="project" value="InterPro"/>
</dbReference>
<protein>
    <recommendedName>
        <fullName evidence="4">Lysine-specific metallo-endopeptidase domain-containing protein</fullName>
    </recommendedName>
</protein>
<reference evidence="2" key="2">
    <citation type="submission" date="2023-06" db="EMBL/GenBank/DDBJ databases">
        <authorList>
            <consortium name="Lawrence Berkeley National Laboratory"/>
            <person name="Haridas S."/>
            <person name="Hensen N."/>
            <person name="Bonometti L."/>
            <person name="Westerberg I."/>
            <person name="Brannstrom I.O."/>
            <person name="Guillou S."/>
            <person name="Cros-Aarteil S."/>
            <person name="Calhoun S."/>
            <person name="Kuo A."/>
            <person name="Mondo S."/>
            <person name="Pangilinan J."/>
            <person name="Riley R."/>
            <person name="Labutti K."/>
            <person name="Andreopoulos B."/>
            <person name="Lipzen A."/>
            <person name="Chen C."/>
            <person name="Yanf M."/>
            <person name="Daum C."/>
            <person name="Ng V."/>
            <person name="Clum A."/>
            <person name="Steindorff A."/>
            <person name="Ohm R."/>
            <person name="Martin F."/>
            <person name="Silar P."/>
            <person name="Natvig D."/>
            <person name="Lalanne C."/>
            <person name="Gautier V."/>
            <person name="Ament-Velasquez S.L."/>
            <person name="Kruys A."/>
            <person name="Hutchinson M.I."/>
            <person name="Powell A.J."/>
            <person name="Barry K."/>
            <person name="Miller A.N."/>
            <person name="Grigoriev I.V."/>
            <person name="Debuchy R."/>
            <person name="Gladieux P."/>
            <person name="Thoren M.H."/>
            <person name="Johannesson H."/>
        </authorList>
    </citation>
    <scope>NUCLEOTIDE SEQUENCE</scope>
    <source>
        <strain evidence="2">CBS 958.72</strain>
    </source>
</reference>
<evidence type="ECO:0000313" key="3">
    <source>
        <dbReference type="Proteomes" id="UP001287356"/>
    </source>
</evidence>
<evidence type="ECO:0000313" key="2">
    <source>
        <dbReference type="EMBL" id="KAK3361648.1"/>
    </source>
</evidence>
<keyword evidence="1" id="KW-0732">Signal</keyword>
<name>A0AAE0JTQ4_9PEZI</name>
<evidence type="ECO:0008006" key="4">
    <source>
        <dbReference type="Google" id="ProtNLM"/>
    </source>
</evidence>